<protein>
    <submittedName>
        <fullName evidence="1">Uncharacterized protein</fullName>
    </submittedName>
</protein>
<evidence type="ECO:0000313" key="2">
    <source>
        <dbReference type="Proteomes" id="UP000681720"/>
    </source>
</evidence>
<accession>A0A8S2VBN8</accession>
<proteinExistence type="predicted"/>
<name>A0A8S2VBN8_9BILA</name>
<organism evidence="1 2">
    <name type="scientific">Rotaria magnacalcarata</name>
    <dbReference type="NCBI Taxonomy" id="392030"/>
    <lineage>
        <taxon>Eukaryota</taxon>
        <taxon>Metazoa</taxon>
        <taxon>Spiralia</taxon>
        <taxon>Gnathifera</taxon>
        <taxon>Rotifera</taxon>
        <taxon>Eurotatoria</taxon>
        <taxon>Bdelloidea</taxon>
        <taxon>Philodinida</taxon>
        <taxon>Philodinidae</taxon>
        <taxon>Rotaria</taxon>
    </lineage>
</organism>
<dbReference type="PANTHER" id="PTHR33845">
    <property type="entry name" value="C2H2-TYPE DOMAIN-CONTAINING PROTEIN"/>
    <property type="match status" value="1"/>
</dbReference>
<comment type="caution">
    <text evidence="1">The sequence shown here is derived from an EMBL/GenBank/DDBJ whole genome shotgun (WGS) entry which is preliminary data.</text>
</comment>
<dbReference type="PANTHER" id="PTHR33845:SF1">
    <property type="entry name" value="C2H2-TYPE DOMAIN-CONTAINING PROTEIN"/>
    <property type="match status" value="1"/>
</dbReference>
<reference evidence="1" key="1">
    <citation type="submission" date="2021-02" db="EMBL/GenBank/DDBJ databases">
        <authorList>
            <person name="Nowell W R."/>
        </authorList>
    </citation>
    <scope>NUCLEOTIDE SEQUENCE</scope>
</reference>
<evidence type="ECO:0000313" key="1">
    <source>
        <dbReference type="EMBL" id="CAF4386842.1"/>
    </source>
</evidence>
<dbReference type="AlphaFoldDB" id="A0A8S2VBN8"/>
<dbReference type="Proteomes" id="UP000681720">
    <property type="component" value="Unassembled WGS sequence"/>
</dbReference>
<gene>
    <name evidence="1" type="ORF">GIL414_LOCUS29549</name>
</gene>
<sequence length="402" mass="45664">MSNSSTIADHCSVFGLSDSKDNDWNEECNHTHTDKCEDCCLLDNTLAEIELILKDNDEMTEAIRLRHLTLFNRQQAVHDAALASLDDTSPAVAYKLMLTFCHVFNNCLQNSSTVISILEDVLKRIKFDHPEVETAYIMRDNAGCYHDSETLLAVKALFDSTGIFIRRIDFSKPQAAKELCDRKAAIIKGHIRRFINEKNDCMSSADFVAAAKSTKNLSIFSYNLLSEKHSEKFKWEGVSKYNNIEFNLKRTLSSSKRTTTISTLSPLDIEITTWRAFTIGNGRTFQLSNFSSSVTDIVPLEFEDGALSIDNSWKSEESCTRRNMLLLDQAKTMFKRLTENDTHRSSITLQNFNTIQDVNDKITNILSKGWTLSLSKTNTRFTELQKKYLNDACIKGEETGFK</sequence>
<dbReference type="EMBL" id="CAJOBJ010053868">
    <property type="protein sequence ID" value="CAF4386842.1"/>
    <property type="molecule type" value="Genomic_DNA"/>
</dbReference>